<evidence type="ECO:0000313" key="1">
    <source>
        <dbReference type="EMBL" id="PNX69991.1"/>
    </source>
</evidence>
<evidence type="ECO:0000313" key="2">
    <source>
        <dbReference type="Proteomes" id="UP000236291"/>
    </source>
</evidence>
<reference evidence="1 2" key="1">
    <citation type="journal article" date="2014" name="Am. J. Bot.">
        <title>Genome assembly and annotation for red clover (Trifolium pratense; Fabaceae).</title>
        <authorList>
            <person name="Istvanek J."/>
            <person name="Jaros M."/>
            <person name="Krenek A."/>
            <person name="Repkova J."/>
        </authorList>
    </citation>
    <scope>NUCLEOTIDE SEQUENCE [LARGE SCALE GENOMIC DNA]</scope>
    <source>
        <strain evidence="2">cv. Tatra</strain>
        <tissue evidence="1">Young leaves</tissue>
    </source>
</reference>
<proteinExistence type="predicted"/>
<gene>
    <name evidence="1" type="ORF">L195_g064683</name>
</gene>
<reference evidence="1 2" key="2">
    <citation type="journal article" date="2017" name="Front. Plant Sci.">
        <title>Gene Classification and Mining of Molecular Markers Useful in Red Clover (Trifolium pratense) Breeding.</title>
        <authorList>
            <person name="Istvanek J."/>
            <person name="Dluhosova J."/>
            <person name="Dluhos P."/>
            <person name="Patkova L."/>
            <person name="Nedelnik J."/>
            <person name="Repkova J."/>
        </authorList>
    </citation>
    <scope>NUCLEOTIDE SEQUENCE [LARGE SCALE GENOMIC DNA]</scope>
    <source>
        <strain evidence="2">cv. Tatra</strain>
        <tissue evidence="1">Young leaves</tissue>
    </source>
</reference>
<feature type="non-terminal residue" evidence="1">
    <location>
        <position position="1"/>
    </location>
</feature>
<dbReference type="EMBL" id="ASHM01262218">
    <property type="protein sequence ID" value="PNX69991.1"/>
    <property type="molecule type" value="Genomic_DNA"/>
</dbReference>
<name>A0A2K3KUM4_TRIPR</name>
<dbReference type="Proteomes" id="UP000236291">
    <property type="component" value="Unassembled WGS sequence"/>
</dbReference>
<dbReference type="AlphaFoldDB" id="A0A2K3KUM4"/>
<accession>A0A2K3KUM4</accession>
<comment type="caution">
    <text evidence="1">The sequence shown here is derived from an EMBL/GenBank/DDBJ whole genome shotgun (WGS) entry which is preliminary data.</text>
</comment>
<protein>
    <submittedName>
        <fullName evidence="1">Uncharacterized protein</fullName>
    </submittedName>
</protein>
<organism evidence="1 2">
    <name type="scientific">Trifolium pratense</name>
    <name type="common">Red clover</name>
    <dbReference type="NCBI Taxonomy" id="57577"/>
    <lineage>
        <taxon>Eukaryota</taxon>
        <taxon>Viridiplantae</taxon>
        <taxon>Streptophyta</taxon>
        <taxon>Embryophyta</taxon>
        <taxon>Tracheophyta</taxon>
        <taxon>Spermatophyta</taxon>
        <taxon>Magnoliopsida</taxon>
        <taxon>eudicotyledons</taxon>
        <taxon>Gunneridae</taxon>
        <taxon>Pentapetalae</taxon>
        <taxon>rosids</taxon>
        <taxon>fabids</taxon>
        <taxon>Fabales</taxon>
        <taxon>Fabaceae</taxon>
        <taxon>Papilionoideae</taxon>
        <taxon>50 kb inversion clade</taxon>
        <taxon>NPAAA clade</taxon>
        <taxon>Hologalegina</taxon>
        <taxon>IRL clade</taxon>
        <taxon>Trifolieae</taxon>
        <taxon>Trifolium</taxon>
    </lineage>
</organism>
<sequence>FEKYPPEVFEAERTAILNQEPEVRKEQHARDMAAVVRMISSSLVLGDERESLIEQLNTAQARHERAK</sequence>
<feature type="non-terminal residue" evidence="1">
    <location>
        <position position="67"/>
    </location>
</feature>